<evidence type="ECO:0000256" key="1">
    <source>
        <dbReference type="ARBA" id="ARBA00007569"/>
    </source>
</evidence>
<keyword evidence="3" id="KW-0830">Ubiquinone</keyword>
<dbReference type="HAMAP" id="MF_01357">
    <property type="entry name" value="NDH1_NuoC"/>
    <property type="match status" value="1"/>
</dbReference>
<dbReference type="GO" id="GO:0050136">
    <property type="term" value="F:NADH dehydrogenase (quinone) (non-electrogenic) activity"/>
    <property type="evidence" value="ECO:0007669"/>
    <property type="project" value="UniProtKB-UniRule"/>
</dbReference>
<feature type="region of interest" description="Disordered" evidence="6">
    <location>
        <begin position="30"/>
        <end position="75"/>
    </location>
</feature>
<keyword evidence="3 4" id="KW-0520">NAD</keyword>
<keyword evidence="3 4" id="KW-1278">Translocase</keyword>
<comment type="catalytic activity">
    <reaction evidence="3 5">
        <text>a quinone + NADH + 5 H(+)(in) = a quinol + NAD(+) + 4 H(+)(out)</text>
        <dbReference type="Rhea" id="RHEA:57888"/>
        <dbReference type="ChEBI" id="CHEBI:15378"/>
        <dbReference type="ChEBI" id="CHEBI:24646"/>
        <dbReference type="ChEBI" id="CHEBI:57540"/>
        <dbReference type="ChEBI" id="CHEBI:57945"/>
        <dbReference type="ChEBI" id="CHEBI:132124"/>
    </reaction>
</comment>
<dbReference type="NCBIfam" id="TIGR01961">
    <property type="entry name" value="NuoC_fam"/>
    <property type="match status" value="1"/>
</dbReference>
<dbReference type="PANTHER" id="PTHR10884">
    <property type="entry name" value="NADH DEHYDROGENASE UBIQUINONE IRON-SULFUR PROTEIN 3"/>
    <property type="match status" value="1"/>
</dbReference>
<dbReference type="AlphaFoldDB" id="A0A537KZ47"/>
<feature type="domain" description="NADH:ubiquinone oxidoreductase 30kDa subunit" evidence="7">
    <location>
        <begin position="79"/>
        <end position="199"/>
    </location>
</feature>
<dbReference type="InterPro" id="IPR010218">
    <property type="entry name" value="NADH_DH_suC"/>
</dbReference>
<dbReference type="PANTHER" id="PTHR10884:SF14">
    <property type="entry name" value="NADH DEHYDROGENASE [UBIQUINONE] IRON-SULFUR PROTEIN 3, MITOCHONDRIAL"/>
    <property type="match status" value="1"/>
</dbReference>
<dbReference type="Gene3D" id="3.30.460.80">
    <property type="entry name" value="NADH:ubiquinone oxidoreductase, 30kDa subunit"/>
    <property type="match status" value="1"/>
</dbReference>
<comment type="subcellular location">
    <subcellularLocation>
        <location evidence="3">Cell membrane</location>
        <topology evidence="3">Peripheral membrane protein</topology>
        <orientation evidence="3">Cytoplasmic side</orientation>
    </subcellularLocation>
</comment>
<dbReference type="SUPFAM" id="SSF143243">
    <property type="entry name" value="Nqo5-like"/>
    <property type="match status" value="1"/>
</dbReference>
<evidence type="ECO:0000313" key="9">
    <source>
        <dbReference type="Proteomes" id="UP000319353"/>
    </source>
</evidence>
<evidence type="ECO:0000256" key="5">
    <source>
        <dbReference type="RuleBase" id="RU003582"/>
    </source>
</evidence>
<dbReference type="Proteomes" id="UP000319353">
    <property type="component" value="Unassembled WGS sequence"/>
</dbReference>
<evidence type="ECO:0000259" key="7">
    <source>
        <dbReference type="Pfam" id="PF00329"/>
    </source>
</evidence>
<evidence type="ECO:0000256" key="3">
    <source>
        <dbReference type="HAMAP-Rule" id="MF_01357"/>
    </source>
</evidence>
<accession>A0A537KZ47</accession>
<dbReference type="InterPro" id="IPR001268">
    <property type="entry name" value="NADH_UbQ_OxRdtase_30kDa_su"/>
</dbReference>
<organism evidence="8 9">
    <name type="scientific">Candidatus Segetimicrobium genomatis</name>
    <dbReference type="NCBI Taxonomy" id="2569760"/>
    <lineage>
        <taxon>Bacteria</taxon>
        <taxon>Bacillati</taxon>
        <taxon>Candidatus Sysuimicrobiota</taxon>
        <taxon>Candidatus Sysuimicrobiia</taxon>
        <taxon>Candidatus Sysuimicrobiales</taxon>
        <taxon>Candidatus Segetimicrobiaceae</taxon>
        <taxon>Candidatus Segetimicrobium</taxon>
    </lineage>
</organism>
<dbReference type="Pfam" id="PF00329">
    <property type="entry name" value="Complex1_30kDa"/>
    <property type="match status" value="1"/>
</dbReference>
<dbReference type="InterPro" id="IPR037232">
    <property type="entry name" value="NADH_quin_OxRdtase_su_C/D-like"/>
</dbReference>
<protein>
    <recommendedName>
        <fullName evidence="3">NADH-quinone oxidoreductase subunit C</fullName>
        <ecNumber evidence="3">7.1.1.-</ecNumber>
    </recommendedName>
    <alternativeName>
        <fullName evidence="3">NADH dehydrogenase I subunit C</fullName>
    </alternativeName>
    <alternativeName>
        <fullName evidence="3">NDH-1 subunit C</fullName>
    </alternativeName>
</protein>
<keyword evidence="2 3" id="KW-0813">Transport</keyword>
<sequence>MELCKARGGKMSWALAEKLKAVFPDVELFPRAGTEPAGTRDQGPGTGSGEQGTAVPESTPAAPRRPAHEVPPQYLTPGVYVPREKLLPVCTTLARDPGFGLTYLSCVSAVDWPDRNELEVLYHLYSHQTRQELALKVRIPRDDAHIPSVSGVWDGANWHEREAYDLLGITFDGHPNLRRIMMTDDWVGHPLRKDYVYQDPPWLVEVAKERQKDAEGLGLGERV</sequence>
<evidence type="ECO:0000313" key="8">
    <source>
        <dbReference type="EMBL" id="TMJ00998.1"/>
    </source>
</evidence>
<reference evidence="8 9" key="1">
    <citation type="journal article" date="2019" name="Nat. Microbiol.">
        <title>Mediterranean grassland soil C-N compound turnover is dependent on rainfall and depth, and is mediated by genomically divergent microorganisms.</title>
        <authorList>
            <person name="Diamond S."/>
            <person name="Andeer P.F."/>
            <person name="Li Z."/>
            <person name="Crits-Christoph A."/>
            <person name="Burstein D."/>
            <person name="Anantharaman K."/>
            <person name="Lane K.R."/>
            <person name="Thomas B.C."/>
            <person name="Pan C."/>
            <person name="Northen T.R."/>
            <person name="Banfield J.F."/>
        </authorList>
    </citation>
    <scope>NUCLEOTIDE SEQUENCE [LARGE SCALE GENOMIC DNA]</scope>
    <source>
        <strain evidence="8">NP_4</strain>
    </source>
</reference>
<dbReference type="EMBL" id="VBAL01000110">
    <property type="protein sequence ID" value="TMJ00998.1"/>
    <property type="molecule type" value="Genomic_DNA"/>
</dbReference>
<gene>
    <name evidence="3" type="primary">nuoC</name>
    <name evidence="8" type="ORF">E6H01_08290</name>
</gene>
<keyword evidence="3 5" id="KW-0874">Quinone</keyword>
<comment type="similarity">
    <text evidence="1 3 4">Belongs to the complex I 30 kDa subunit family.</text>
</comment>
<proteinExistence type="inferred from homology"/>
<name>A0A537KZ47_9BACT</name>
<evidence type="ECO:0000256" key="2">
    <source>
        <dbReference type="ARBA" id="ARBA00022448"/>
    </source>
</evidence>
<dbReference type="GO" id="GO:0008137">
    <property type="term" value="F:NADH dehydrogenase (ubiquinone) activity"/>
    <property type="evidence" value="ECO:0007669"/>
    <property type="project" value="InterPro"/>
</dbReference>
<dbReference type="GO" id="GO:0048038">
    <property type="term" value="F:quinone binding"/>
    <property type="evidence" value="ECO:0007669"/>
    <property type="project" value="UniProtKB-KW"/>
</dbReference>
<comment type="function">
    <text evidence="3">NDH-1 shuttles electrons from NADH, via FMN and iron-sulfur (Fe-S) centers, to quinones in the respiratory chain. The immediate electron acceptor for the enzyme in this species is believed to be ubiquinone. Couples the redox reaction to proton translocation (for every two electrons transferred, four hydrogen ions are translocated across the cytoplasmic membrane), and thus conserves the redox energy in a proton gradient.</text>
</comment>
<dbReference type="GO" id="GO:0005886">
    <property type="term" value="C:plasma membrane"/>
    <property type="evidence" value="ECO:0007669"/>
    <property type="project" value="UniProtKB-SubCell"/>
</dbReference>
<comment type="caution">
    <text evidence="8">The sequence shown here is derived from an EMBL/GenBank/DDBJ whole genome shotgun (WGS) entry which is preliminary data.</text>
</comment>
<dbReference type="InterPro" id="IPR020396">
    <property type="entry name" value="NADH_UbQ_OxRdtase_CS"/>
</dbReference>
<keyword evidence="3" id="KW-0472">Membrane</keyword>
<keyword evidence="3" id="KW-1003">Cell membrane</keyword>
<comment type="subunit">
    <text evidence="3">NDH-1 is composed of 14 different subunits. Subunits NuoB, C, D, E, F, and G constitute the peripheral sector of the complex.</text>
</comment>
<dbReference type="PROSITE" id="PS00542">
    <property type="entry name" value="COMPLEX1_30K"/>
    <property type="match status" value="1"/>
</dbReference>
<evidence type="ECO:0000256" key="4">
    <source>
        <dbReference type="RuleBase" id="RU003456"/>
    </source>
</evidence>
<evidence type="ECO:0000256" key="6">
    <source>
        <dbReference type="SAM" id="MobiDB-lite"/>
    </source>
</evidence>
<dbReference type="EC" id="7.1.1.-" evidence="3"/>